<evidence type="ECO:0000259" key="1">
    <source>
        <dbReference type="PROSITE" id="PS50925"/>
    </source>
</evidence>
<name>A0AA86JDX5_9BURK</name>
<proteinExistence type="predicted"/>
<accession>A0AA86JDX5</accession>
<dbReference type="Pfam" id="PF04940">
    <property type="entry name" value="BLUF"/>
    <property type="match status" value="1"/>
</dbReference>
<dbReference type="SMART" id="SM01034">
    <property type="entry name" value="BLUF"/>
    <property type="match status" value="1"/>
</dbReference>
<dbReference type="SUPFAM" id="SSF54975">
    <property type="entry name" value="Acylphosphatase/BLUF domain-like"/>
    <property type="match status" value="1"/>
</dbReference>
<dbReference type="Proteomes" id="UP001329151">
    <property type="component" value="Chromosome"/>
</dbReference>
<protein>
    <recommendedName>
        <fullName evidence="1">BLUF domain-containing protein</fullName>
    </recommendedName>
</protein>
<evidence type="ECO:0000313" key="3">
    <source>
        <dbReference type="Proteomes" id="UP001329151"/>
    </source>
</evidence>
<feature type="domain" description="BLUF" evidence="1">
    <location>
        <begin position="16"/>
        <end position="107"/>
    </location>
</feature>
<dbReference type="Gene3D" id="3.30.70.100">
    <property type="match status" value="1"/>
</dbReference>
<reference evidence="2 3" key="1">
    <citation type="submission" date="2023-10" db="EMBL/GenBank/DDBJ databases">
        <title>Complete Genome Sequence of Limnobacter thiooxidans CS-K2T, Isolated from freshwater lake sediments in Bavaria, Germany.</title>
        <authorList>
            <person name="Naruki M."/>
            <person name="Watanabe A."/>
            <person name="Warashina T."/>
            <person name="Morita T."/>
            <person name="Arakawa K."/>
        </authorList>
    </citation>
    <scope>NUCLEOTIDE SEQUENCE [LARGE SCALE GENOMIC DNA]</scope>
    <source>
        <strain evidence="2 3">CS-K2</strain>
    </source>
</reference>
<dbReference type="GO" id="GO:0071949">
    <property type="term" value="F:FAD binding"/>
    <property type="evidence" value="ECO:0007669"/>
    <property type="project" value="InterPro"/>
</dbReference>
<dbReference type="KEGG" id="lto:RGQ30_06170"/>
<keyword evidence="3" id="KW-1185">Reference proteome</keyword>
<dbReference type="InterPro" id="IPR036046">
    <property type="entry name" value="Acylphosphatase-like_dom_sf"/>
</dbReference>
<dbReference type="GO" id="GO:0009882">
    <property type="term" value="F:blue light photoreceptor activity"/>
    <property type="evidence" value="ECO:0007669"/>
    <property type="project" value="InterPro"/>
</dbReference>
<dbReference type="EMBL" id="AP028947">
    <property type="protein sequence ID" value="BET25116.1"/>
    <property type="molecule type" value="Genomic_DNA"/>
</dbReference>
<evidence type="ECO:0000313" key="2">
    <source>
        <dbReference type="EMBL" id="BET25116.1"/>
    </source>
</evidence>
<gene>
    <name evidence="2" type="ORF">RGQ30_06170</name>
</gene>
<dbReference type="AlphaFoldDB" id="A0AA86JDX5"/>
<dbReference type="InterPro" id="IPR007024">
    <property type="entry name" value="BLUF_domain"/>
</dbReference>
<sequence length="174" mass="19756">MMIVLSLVYRHLEARMLRLIYTSVQTPGFDRASFERLCNQAAQKNRELGVQGLLLNNGVEFMQCLEGSRESVAAIYRKIVIDSRHSDIRLLVSETTDELLFKQWSMVGLATKPQAVLSAESIAYTLLDHRLYRPWKSLGIGAADLIYEYAKVKAELEKAGEITLLSKVFDVYQP</sequence>
<dbReference type="PROSITE" id="PS50925">
    <property type="entry name" value="BLUF"/>
    <property type="match status" value="1"/>
</dbReference>
<organism evidence="2 3">
    <name type="scientific">Limnobacter thiooxidans</name>
    <dbReference type="NCBI Taxonomy" id="131080"/>
    <lineage>
        <taxon>Bacteria</taxon>
        <taxon>Pseudomonadati</taxon>
        <taxon>Pseudomonadota</taxon>
        <taxon>Betaproteobacteria</taxon>
        <taxon>Burkholderiales</taxon>
        <taxon>Burkholderiaceae</taxon>
        <taxon>Limnobacter</taxon>
    </lineage>
</organism>